<sequence>MHPARLLFLISVLIGSACRALYIPHDMQDLFLNTYDKRSRMTLEGVRIPMRYCQSTNHQAISSPEGGCIMQLQYGYRPDKREFNADDLTLRFGKRGGEMAFHPNDLALRFGR</sequence>
<comment type="caution">
    <text evidence="2">The sequence shown here is derived from an EMBL/GenBank/DDBJ whole genome shotgun (WGS) entry which is preliminary data.</text>
</comment>
<feature type="signal peptide" evidence="1">
    <location>
        <begin position="1"/>
        <end position="20"/>
    </location>
</feature>
<keyword evidence="3" id="KW-1185">Reference proteome</keyword>
<organism evidence="2 3">
    <name type="scientific">Ancylostoma ceylanicum</name>
    <dbReference type="NCBI Taxonomy" id="53326"/>
    <lineage>
        <taxon>Eukaryota</taxon>
        <taxon>Metazoa</taxon>
        <taxon>Ecdysozoa</taxon>
        <taxon>Nematoda</taxon>
        <taxon>Chromadorea</taxon>
        <taxon>Rhabditida</taxon>
        <taxon>Rhabditina</taxon>
        <taxon>Rhabditomorpha</taxon>
        <taxon>Strongyloidea</taxon>
        <taxon>Ancylostomatidae</taxon>
        <taxon>Ancylostomatinae</taxon>
        <taxon>Ancylostoma</taxon>
    </lineage>
</organism>
<accession>A0A016TA59</accession>
<dbReference type="Proteomes" id="UP000024635">
    <property type="component" value="Unassembled WGS sequence"/>
</dbReference>
<evidence type="ECO:0000313" key="3">
    <source>
        <dbReference type="Proteomes" id="UP000024635"/>
    </source>
</evidence>
<feature type="chain" id="PRO_5001490778" evidence="1">
    <location>
        <begin position="21"/>
        <end position="112"/>
    </location>
</feature>
<dbReference type="OrthoDB" id="5813176at2759"/>
<dbReference type="PROSITE" id="PS51257">
    <property type="entry name" value="PROKAR_LIPOPROTEIN"/>
    <property type="match status" value="1"/>
</dbReference>
<gene>
    <name evidence="2" type="primary">Acey_s0121.g1013</name>
    <name evidence="2" type="synonym">Acey-flp-26</name>
    <name evidence="2" type="ORF">Y032_0121g1013</name>
</gene>
<reference evidence="3" key="1">
    <citation type="journal article" date="2015" name="Nat. Genet.">
        <title>The genome and transcriptome of the zoonotic hookworm Ancylostoma ceylanicum identify infection-specific gene families.</title>
        <authorList>
            <person name="Schwarz E.M."/>
            <person name="Hu Y."/>
            <person name="Antoshechkin I."/>
            <person name="Miller M.M."/>
            <person name="Sternberg P.W."/>
            <person name="Aroian R.V."/>
        </authorList>
    </citation>
    <scope>NUCLEOTIDE SEQUENCE</scope>
    <source>
        <strain evidence="3">HY135</strain>
    </source>
</reference>
<dbReference type="AlphaFoldDB" id="A0A016TA59"/>
<evidence type="ECO:0000256" key="1">
    <source>
        <dbReference type="SAM" id="SignalP"/>
    </source>
</evidence>
<proteinExistence type="predicted"/>
<keyword evidence="1" id="KW-0732">Signal</keyword>
<dbReference type="EMBL" id="JARK01001457">
    <property type="protein sequence ID" value="EYB99567.1"/>
    <property type="molecule type" value="Genomic_DNA"/>
</dbReference>
<name>A0A016TA59_9BILA</name>
<protein>
    <submittedName>
        <fullName evidence="2">Uncharacterized protein</fullName>
    </submittedName>
</protein>
<evidence type="ECO:0000313" key="2">
    <source>
        <dbReference type="EMBL" id="EYB99567.1"/>
    </source>
</evidence>